<dbReference type="Pfam" id="PF14897">
    <property type="entry name" value="EpsG"/>
    <property type="match status" value="1"/>
</dbReference>
<sequence length="382" mass="44827">MTRYSQIFLFSLKYTFFCVVIAALLFLWNRLRNKRKAGVFFVFALLAFFSAIRCNVGSDYFNYYLTYIGIPDYFNTFKDVIKNGYQFGFLALSYLTSKVFGGQYTIFWIVSIIVSIGTYLIFVRYSKQPVISTIFWILSGFYLISNNLLKQYLAMMILMFAFFQLLKRRYIFYFILVLIASFFHITALIVGLIFLGARLVSLSKQGIEISLLIAGVIAIFIKPILEILLRIRIFSKYQIYFNNMQSGGVRYIGSSAISILIYLTLLIFIIKRYKDHLDDQMKIYLKMNIIGILILVISLRFMYLSRLSYYFFQFLPLLMSEVFEKINLFETKTNKRAIKGWLIFGGVIYCLVFTMFSGENYYYNYGTIFNDVPVSVQEYIGR</sequence>
<reference evidence="2 3" key="1">
    <citation type="submission" date="2016-05" db="EMBL/GenBank/DDBJ databases">
        <title>Draft genome sequence of Pediococcus parvulus 2.6, a probiotic beta-glucan producer strain.</title>
        <authorList>
            <person name="Mohedano M.L."/>
            <person name="Perez-Ramos A."/>
            <person name="Duenas M.T."/>
            <person name="Lamontanara A."/>
            <person name="Orru L."/>
            <person name="Spano G."/>
            <person name="Capozzi V."/>
            <person name="Lopez P."/>
        </authorList>
    </citation>
    <scope>NUCLEOTIDE SEQUENCE [LARGE SCALE GENOMIC DNA]</scope>
    <source>
        <strain evidence="2 3">2.6</strain>
    </source>
</reference>
<feature type="transmembrane region" description="Helical" evidence="1">
    <location>
        <begin position="39"/>
        <end position="58"/>
    </location>
</feature>
<dbReference type="InterPro" id="IPR049458">
    <property type="entry name" value="EpsG-like"/>
</dbReference>
<evidence type="ECO:0000313" key="3">
    <source>
        <dbReference type="Proteomes" id="UP000077280"/>
    </source>
</evidence>
<dbReference type="EMBL" id="LXND01000037">
    <property type="protein sequence ID" value="OAD64303.1"/>
    <property type="molecule type" value="Genomic_DNA"/>
</dbReference>
<keyword evidence="3" id="KW-1185">Reference proteome</keyword>
<organism evidence="2 3">
    <name type="scientific">Pediococcus parvulus</name>
    <dbReference type="NCBI Taxonomy" id="54062"/>
    <lineage>
        <taxon>Bacteria</taxon>
        <taxon>Bacillati</taxon>
        <taxon>Bacillota</taxon>
        <taxon>Bacilli</taxon>
        <taxon>Lactobacillales</taxon>
        <taxon>Lactobacillaceae</taxon>
        <taxon>Pediococcus</taxon>
    </lineage>
</organism>
<proteinExistence type="predicted"/>
<dbReference type="Proteomes" id="UP000077280">
    <property type="component" value="Unassembled WGS sequence"/>
</dbReference>
<protein>
    <recommendedName>
        <fullName evidence="4">EpsG family protein</fullName>
    </recommendedName>
</protein>
<keyword evidence="1" id="KW-1133">Transmembrane helix</keyword>
<feature type="transmembrane region" description="Helical" evidence="1">
    <location>
        <begin position="209"/>
        <end position="231"/>
    </location>
</feature>
<evidence type="ECO:0008006" key="4">
    <source>
        <dbReference type="Google" id="ProtNLM"/>
    </source>
</evidence>
<name>A0ABX2UGG2_9LACO</name>
<feature type="transmembrane region" description="Helical" evidence="1">
    <location>
        <begin position="283"/>
        <end position="303"/>
    </location>
</feature>
<feature type="transmembrane region" description="Helical" evidence="1">
    <location>
        <begin position="6"/>
        <end position="27"/>
    </location>
</feature>
<evidence type="ECO:0000256" key="1">
    <source>
        <dbReference type="SAM" id="Phobius"/>
    </source>
</evidence>
<feature type="transmembrane region" description="Helical" evidence="1">
    <location>
        <begin position="340"/>
        <end position="358"/>
    </location>
</feature>
<accession>A0ABX2UGG2</accession>
<evidence type="ECO:0000313" key="2">
    <source>
        <dbReference type="EMBL" id="OAD64303.1"/>
    </source>
</evidence>
<comment type="caution">
    <text evidence="2">The sequence shown here is derived from an EMBL/GenBank/DDBJ whole genome shotgun (WGS) entry which is preliminary data.</text>
</comment>
<dbReference type="RefSeq" id="WP_068805912.1">
    <property type="nucleotide sequence ID" value="NZ_LXND01000037.1"/>
</dbReference>
<keyword evidence="1" id="KW-0472">Membrane</keyword>
<feature type="transmembrane region" description="Helical" evidence="1">
    <location>
        <begin position="170"/>
        <end position="197"/>
    </location>
</feature>
<feature type="transmembrane region" description="Helical" evidence="1">
    <location>
        <begin position="104"/>
        <end position="122"/>
    </location>
</feature>
<gene>
    <name evidence="2" type="ORF">A7K95_05465</name>
</gene>
<keyword evidence="1" id="KW-0812">Transmembrane</keyword>
<feature type="transmembrane region" description="Helical" evidence="1">
    <location>
        <begin position="251"/>
        <end position="271"/>
    </location>
</feature>
<feature type="transmembrane region" description="Helical" evidence="1">
    <location>
        <begin position="134"/>
        <end position="164"/>
    </location>
</feature>